<dbReference type="EMBL" id="JAJVKT010000051">
    <property type="protein sequence ID" value="MCE7511304.1"/>
    <property type="molecule type" value="Genomic_DNA"/>
</dbReference>
<feature type="transmembrane region" description="Helical" evidence="1">
    <location>
        <begin position="62"/>
        <end position="84"/>
    </location>
</feature>
<comment type="caution">
    <text evidence="2">The sequence shown here is derived from an EMBL/GenBank/DDBJ whole genome shotgun (WGS) entry which is preliminary data.</text>
</comment>
<dbReference type="RefSeq" id="WP_203384959.1">
    <property type="nucleotide sequence ID" value="NZ_JAJVKS010000019.1"/>
</dbReference>
<dbReference type="AlphaFoldDB" id="A0A9Q3ZHM6"/>
<keyword evidence="1" id="KW-0812">Transmembrane</keyword>
<dbReference type="Proteomes" id="UP001107961">
    <property type="component" value="Unassembled WGS sequence"/>
</dbReference>
<keyword evidence="1" id="KW-0472">Membrane</keyword>
<evidence type="ECO:0000313" key="2">
    <source>
        <dbReference type="EMBL" id="MCE7511304.1"/>
    </source>
</evidence>
<keyword evidence="1" id="KW-1133">Transmembrane helix</keyword>
<evidence type="ECO:0000256" key="1">
    <source>
        <dbReference type="SAM" id="Phobius"/>
    </source>
</evidence>
<sequence>MNAKAPFALYEALRNVNVEPDKAKAVVEALETDMETHLATKQDITLVTKEIALVESRILSRLYQAMLVQGFTIIGAIVAVLKIFG</sequence>
<keyword evidence="3" id="KW-1185">Reference proteome</keyword>
<protein>
    <recommendedName>
        <fullName evidence="4">DUF1640 domain-containing protein</fullName>
    </recommendedName>
</protein>
<organism evidence="2 3">
    <name type="scientific">Alloalcanivorax xenomutans</name>
    <dbReference type="NCBI Taxonomy" id="1094342"/>
    <lineage>
        <taxon>Bacteria</taxon>
        <taxon>Pseudomonadati</taxon>
        <taxon>Pseudomonadota</taxon>
        <taxon>Gammaproteobacteria</taxon>
        <taxon>Oceanospirillales</taxon>
        <taxon>Alcanivoracaceae</taxon>
        <taxon>Alloalcanivorax</taxon>
    </lineage>
</organism>
<reference evidence="2" key="1">
    <citation type="submission" date="2022-01" db="EMBL/GenBank/DDBJ databases">
        <authorList>
            <person name="Karlyshev A.V."/>
            <person name="Jaspars M."/>
        </authorList>
    </citation>
    <scope>NUCLEOTIDE SEQUENCE</scope>
    <source>
        <strain evidence="2">AGSA3-2</strain>
    </source>
</reference>
<name>A0A9Q3ZHM6_9GAMM</name>
<gene>
    <name evidence="2" type="ORF">LZG35_21940</name>
</gene>
<evidence type="ECO:0000313" key="3">
    <source>
        <dbReference type="Proteomes" id="UP001107961"/>
    </source>
</evidence>
<evidence type="ECO:0008006" key="4">
    <source>
        <dbReference type="Google" id="ProtNLM"/>
    </source>
</evidence>
<accession>A0A9Q3ZHM6</accession>
<proteinExistence type="predicted"/>